<sequence length="164" mass="18614">MPGSPNNKRLKVSFAKTSAYTASLSPLTTLLTFLNDRELYELVGSVGQADLRRTITPHPNLSPPQPTDHRHPRLDRPSTSQNIPALWRQGPLEQFVMERLSDEELEYWSPGGEGIEKVWEAVVKIIEDECVMRSPISTFIDLVSPFPHNHPAFLAEQNSSRKRR</sequence>
<name>A0ACA9P4C4_9GLOM</name>
<comment type="caution">
    <text evidence="1">The sequence shown here is derived from an EMBL/GenBank/DDBJ whole genome shotgun (WGS) entry which is preliminary data.</text>
</comment>
<dbReference type="EMBL" id="CAJVPT010029002">
    <property type="protein sequence ID" value="CAG8688604.1"/>
    <property type="molecule type" value="Genomic_DNA"/>
</dbReference>
<reference evidence="1" key="1">
    <citation type="submission" date="2021-06" db="EMBL/GenBank/DDBJ databases">
        <authorList>
            <person name="Kallberg Y."/>
            <person name="Tangrot J."/>
            <person name="Rosling A."/>
        </authorList>
    </citation>
    <scope>NUCLEOTIDE SEQUENCE</scope>
    <source>
        <strain evidence="1">CL356</strain>
    </source>
</reference>
<organism evidence="1 2">
    <name type="scientific">Acaulospora colombiana</name>
    <dbReference type="NCBI Taxonomy" id="27376"/>
    <lineage>
        <taxon>Eukaryota</taxon>
        <taxon>Fungi</taxon>
        <taxon>Fungi incertae sedis</taxon>
        <taxon>Mucoromycota</taxon>
        <taxon>Glomeromycotina</taxon>
        <taxon>Glomeromycetes</taxon>
        <taxon>Diversisporales</taxon>
        <taxon>Acaulosporaceae</taxon>
        <taxon>Acaulospora</taxon>
    </lineage>
</organism>
<gene>
    <name evidence="1" type="ORF">ACOLOM_LOCUS9717</name>
</gene>
<evidence type="ECO:0000313" key="1">
    <source>
        <dbReference type="EMBL" id="CAG8688604.1"/>
    </source>
</evidence>
<keyword evidence="2" id="KW-1185">Reference proteome</keyword>
<proteinExistence type="predicted"/>
<evidence type="ECO:0000313" key="2">
    <source>
        <dbReference type="Proteomes" id="UP000789525"/>
    </source>
</evidence>
<protein>
    <submittedName>
        <fullName evidence="1">9559_t:CDS:1</fullName>
    </submittedName>
</protein>
<dbReference type="Proteomes" id="UP000789525">
    <property type="component" value="Unassembled WGS sequence"/>
</dbReference>
<feature type="non-terminal residue" evidence="1">
    <location>
        <position position="164"/>
    </location>
</feature>
<accession>A0ACA9P4C4</accession>